<dbReference type="Proteomes" id="UP000008281">
    <property type="component" value="Unassembled WGS sequence"/>
</dbReference>
<keyword evidence="3" id="KW-0862">Zinc</keyword>
<evidence type="ECO:0000256" key="3">
    <source>
        <dbReference type="ARBA" id="ARBA00022833"/>
    </source>
</evidence>
<reference evidence="4" key="1">
    <citation type="submission" date="2007-07" db="EMBL/GenBank/DDBJ databases">
        <title>PCAP assembly of the Caenorhabditis remanei genome.</title>
        <authorList>
            <consortium name="The Caenorhabditis remanei Sequencing Consortium"/>
            <person name="Wilson R.K."/>
        </authorList>
    </citation>
    <scope>NUCLEOTIDE SEQUENCE [LARGE SCALE GENOMIC DNA]</scope>
    <source>
        <strain evidence="4">PB4641</strain>
    </source>
</reference>
<dbReference type="EMBL" id="DS268427">
    <property type="protein sequence ID" value="EFO93677.1"/>
    <property type="molecule type" value="Genomic_DNA"/>
</dbReference>
<dbReference type="InterPro" id="IPR013083">
    <property type="entry name" value="Znf_RING/FYVE/PHD"/>
</dbReference>
<dbReference type="InterPro" id="IPR017907">
    <property type="entry name" value="Znf_RING_CS"/>
</dbReference>
<dbReference type="PROSITE" id="PS00518">
    <property type="entry name" value="ZF_RING_1"/>
    <property type="match status" value="1"/>
</dbReference>
<name>E3M788_CAERE</name>
<proteinExistence type="predicted"/>
<accession>E3M788</accession>
<evidence type="ECO:0000313" key="5">
    <source>
        <dbReference type="Proteomes" id="UP000008281"/>
    </source>
</evidence>
<dbReference type="OMA" id="FPIRWQC"/>
<dbReference type="GO" id="GO:0008270">
    <property type="term" value="F:zinc ion binding"/>
    <property type="evidence" value="ECO:0007669"/>
    <property type="project" value="UniProtKB-KW"/>
</dbReference>
<evidence type="ECO:0000256" key="2">
    <source>
        <dbReference type="ARBA" id="ARBA00022771"/>
    </source>
</evidence>
<evidence type="ECO:0000313" key="4">
    <source>
        <dbReference type="EMBL" id="EFO93677.1"/>
    </source>
</evidence>
<evidence type="ECO:0008006" key="6">
    <source>
        <dbReference type="Google" id="ProtNLM"/>
    </source>
</evidence>
<gene>
    <name evidence="4" type="ORF">CRE_12677</name>
</gene>
<evidence type="ECO:0000256" key="1">
    <source>
        <dbReference type="ARBA" id="ARBA00022723"/>
    </source>
</evidence>
<dbReference type="HOGENOM" id="CLU_398088_0_0_1"/>
<sequence>MFRLKALACSGCEASGNRDVFYGIRKKKSMIFQCKSSGVETKRPLFLQCGHPMCSTCVKKFEKCLICKKDVVNIENYAARAIYEELRKDPISVFKSWFKANVNTKETCTNCYEPSRKLKLCITCELSLNNLEIEHVQTDGTEWPDFGQRELRRKIHEVNLERSKKSYHTTRAPLELHNEKYWRPRFRFEFYILLNRMICSNCIIDHHKDHVCKTLQELEYTEERLKRSSSWIATSFIRSELNSRKGKCLIQTMKMHRTCEKLAHLASFYYPDPNAKVFDKDEYHDRYPTELNKFFESLPRRNVEMVPIEQGDTWIANLEIQSKHLDKQANCDCSKVWDELNKLCFVNQIGKHFIQIINQLGDSIISECPFRLEEIQETRKKALELLKLSCLQASDLKLYAIYKSFCWNFGKKRVCCLFDNFERKPCICYHCKTSTCLDCVTSNRSYKCSFCGELFFDQGLGSGNECVIDSEVMDLVQFYVRNCVDLYEKWWICEASELGFCVSCSSYSNQLEICVHCELTTNLNALKTKPGIESHVQFRQKMPLYFKYNKMEMFPIRWQCVDCKKRLEADWEHKYCDDLKSNEWKGTWNRGCNHVITRLYNTKTCSGYDVHGDKCEYNAIALSDIGYYELAMKVTTIGLVHKILKRGIEEMIACKTKKIRLLQIYGRLKTQTRYYFKSAMDGVKIEKLKHVSDDIAKLIDNLKLGWRNSEHEGTECLCFNIQSEADDLDEESILPWIFLS</sequence>
<keyword evidence="5" id="KW-1185">Reference proteome</keyword>
<organism evidence="5">
    <name type="scientific">Caenorhabditis remanei</name>
    <name type="common">Caenorhabditis vulgaris</name>
    <dbReference type="NCBI Taxonomy" id="31234"/>
    <lineage>
        <taxon>Eukaryota</taxon>
        <taxon>Metazoa</taxon>
        <taxon>Ecdysozoa</taxon>
        <taxon>Nematoda</taxon>
        <taxon>Chromadorea</taxon>
        <taxon>Rhabditida</taxon>
        <taxon>Rhabditina</taxon>
        <taxon>Rhabditomorpha</taxon>
        <taxon>Rhabditoidea</taxon>
        <taxon>Rhabditidae</taxon>
        <taxon>Peloderinae</taxon>
        <taxon>Caenorhabditis</taxon>
    </lineage>
</organism>
<protein>
    <recommendedName>
        <fullName evidence="6">RING-type domain-containing protein</fullName>
    </recommendedName>
</protein>
<dbReference type="OrthoDB" id="5854969at2759"/>
<dbReference type="Gene3D" id="3.30.40.10">
    <property type="entry name" value="Zinc/RING finger domain, C3HC4 (zinc finger)"/>
    <property type="match status" value="1"/>
</dbReference>
<keyword evidence="1" id="KW-0479">Metal-binding</keyword>
<keyword evidence="2" id="KW-0863">Zinc-finger</keyword>
<dbReference type="eggNOG" id="ENOG502TGA8">
    <property type="taxonomic scope" value="Eukaryota"/>
</dbReference>
<dbReference type="InParanoid" id="E3M788"/>
<dbReference type="AlphaFoldDB" id="E3M788"/>
<dbReference type="FunCoup" id="E3M788">
    <property type="interactions" value="1745"/>
</dbReference>